<dbReference type="InterPro" id="IPR001875">
    <property type="entry name" value="DED_dom"/>
</dbReference>
<dbReference type="PANTHER" id="PTHR48169">
    <property type="entry name" value="DED DOMAIN-CONTAINING PROTEIN"/>
    <property type="match status" value="1"/>
</dbReference>
<dbReference type="GO" id="GO:0042981">
    <property type="term" value="P:regulation of apoptotic process"/>
    <property type="evidence" value="ECO:0007669"/>
    <property type="project" value="InterPro"/>
</dbReference>
<evidence type="ECO:0000313" key="3">
    <source>
        <dbReference type="EMBL" id="QBB20029.1"/>
    </source>
</evidence>
<dbReference type="Pfam" id="PF01335">
    <property type="entry name" value="DED"/>
    <property type="match status" value="1"/>
</dbReference>
<sequence>MDERHNSYKDMLLDVSLRIDKDDLQRMKFKCDQVIKKRQNEKISQPTELFTALEERGFLSETNLDYVKGLLKTCCGGKIDAIRALENYERIYIPGFVPTVTGPQTTNTTYRPGKCSLRTRYFPGSRTTDCLC</sequence>
<protein>
    <submittedName>
        <fullName evidence="3">FADD</fullName>
    </submittedName>
</protein>
<feature type="domain" description="DED" evidence="2">
    <location>
        <begin position="7"/>
        <end position="87"/>
    </location>
</feature>
<dbReference type="EMBL" id="MH507512">
    <property type="protein sequence ID" value="QBB20029.1"/>
    <property type="molecule type" value="mRNA"/>
</dbReference>
<dbReference type="Gene3D" id="1.10.533.10">
    <property type="entry name" value="Death Domain, Fas"/>
    <property type="match status" value="1"/>
</dbReference>
<dbReference type="PANTHER" id="PTHR48169:SF7">
    <property type="entry name" value="CASPASE 10"/>
    <property type="match status" value="1"/>
</dbReference>
<dbReference type="SMART" id="SM00031">
    <property type="entry name" value="DED"/>
    <property type="match status" value="1"/>
</dbReference>
<dbReference type="GO" id="GO:0006915">
    <property type="term" value="P:apoptotic process"/>
    <property type="evidence" value="ECO:0007669"/>
    <property type="project" value="UniProtKB-KW"/>
</dbReference>
<reference evidence="3" key="1">
    <citation type="submission" date="2018-06" db="EMBL/GenBank/DDBJ databases">
        <authorList>
            <person name="Hu G."/>
        </authorList>
    </citation>
    <scope>NUCLEOTIDE SEQUENCE</scope>
</reference>
<dbReference type="CDD" id="cd08336">
    <property type="entry name" value="DED_FADD"/>
    <property type="match status" value="1"/>
</dbReference>
<evidence type="ECO:0000259" key="2">
    <source>
        <dbReference type="PROSITE" id="PS50168"/>
    </source>
</evidence>
<organism evidence="3">
    <name type="scientific">Ruditapes philippinarum</name>
    <name type="common">Japanese carpet shell</name>
    <name type="synonym">Venerupis philippinarum</name>
    <dbReference type="NCBI Taxonomy" id="129788"/>
    <lineage>
        <taxon>Eukaryota</taxon>
        <taxon>Metazoa</taxon>
        <taxon>Spiralia</taxon>
        <taxon>Lophotrochozoa</taxon>
        <taxon>Mollusca</taxon>
        <taxon>Bivalvia</taxon>
        <taxon>Autobranchia</taxon>
        <taxon>Heteroconchia</taxon>
        <taxon>Euheterodonta</taxon>
        <taxon>Imparidentia</taxon>
        <taxon>Neoheterodontei</taxon>
        <taxon>Venerida</taxon>
        <taxon>Veneroidea</taxon>
        <taxon>Veneridae</taxon>
        <taxon>Ruditapes</taxon>
    </lineage>
</organism>
<evidence type="ECO:0000256" key="1">
    <source>
        <dbReference type="ARBA" id="ARBA00022703"/>
    </source>
</evidence>
<dbReference type="InterPro" id="IPR011029">
    <property type="entry name" value="DEATH-like_dom_sf"/>
</dbReference>
<dbReference type="AlphaFoldDB" id="A0A411H949"/>
<accession>A0A411H949</accession>
<dbReference type="SUPFAM" id="SSF47986">
    <property type="entry name" value="DEATH domain"/>
    <property type="match status" value="1"/>
</dbReference>
<proteinExistence type="evidence at transcript level"/>
<keyword evidence="1" id="KW-0053">Apoptosis</keyword>
<dbReference type="PROSITE" id="PS50168">
    <property type="entry name" value="DED"/>
    <property type="match status" value="1"/>
</dbReference>
<name>A0A411H949_RUDPH</name>